<dbReference type="EMBL" id="QQBB01000026">
    <property type="protein sequence ID" value="RDI50227.1"/>
    <property type="molecule type" value="Genomic_DNA"/>
</dbReference>
<protein>
    <submittedName>
        <fullName evidence="7">Beta-mannanase</fullName>
    </submittedName>
</protein>
<keyword evidence="5" id="KW-0732">Signal</keyword>
<dbReference type="AlphaFoldDB" id="A0A370H3G5"/>
<evidence type="ECO:0000256" key="4">
    <source>
        <dbReference type="PROSITE-ProRule" id="PRU01100"/>
    </source>
</evidence>
<dbReference type="GO" id="GO:0006080">
    <property type="term" value="P:substituted mannan metabolic process"/>
    <property type="evidence" value="ECO:0007669"/>
    <property type="project" value="InterPro"/>
</dbReference>
<organism evidence="7 8">
    <name type="scientific">Microvirga subterranea</name>
    <dbReference type="NCBI Taxonomy" id="186651"/>
    <lineage>
        <taxon>Bacteria</taxon>
        <taxon>Pseudomonadati</taxon>
        <taxon>Pseudomonadota</taxon>
        <taxon>Alphaproteobacteria</taxon>
        <taxon>Hyphomicrobiales</taxon>
        <taxon>Methylobacteriaceae</taxon>
        <taxon>Microvirga</taxon>
    </lineage>
</organism>
<feature type="domain" description="GH26" evidence="6">
    <location>
        <begin position="1"/>
        <end position="293"/>
    </location>
</feature>
<dbReference type="PANTHER" id="PTHR40079:SF4">
    <property type="entry name" value="GH26 DOMAIN-CONTAINING PROTEIN-RELATED"/>
    <property type="match status" value="1"/>
</dbReference>
<evidence type="ECO:0000256" key="5">
    <source>
        <dbReference type="SAM" id="SignalP"/>
    </source>
</evidence>
<evidence type="ECO:0000256" key="3">
    <source>
        <dbReference type="ARBA" id="ARBA00023295"/>
    </source>
</evidence>
<feature type="active site" description="Proton donor" evidence="4">
    <location>
        <position position="135"/>
    </location>
</feature>
<proteinExistence type="inferred from homology"/>
<sequence>MRLEFSLVALACVLAAANMEWSSAQADGAPGLPKLGVYDPHRLLKDEKNIGIEHTFVYWQQFDPEQYRAFAAGAARRSRDIMVTVEPWTRADNWKDGHSTLLSDVLSGGFDKEIKTVCQAIGASKVPSMVSWGHEMDETEGRFPWANQDPETYQKAYRYFVDQCRPLAPNARFGWTPKGEQNLGAYYPGDTYVEFVGLTLFDVQAWNRDHGDRRTFEEKFSALHTRVAGYGKPIVLAEFGVEGDDDYREAWLSCAQERIGKFANMEAIVYFNARETWRWPKSYGQPDWRITDGDFFRCKPKAVSALTPDDLSGRTVKADTPAE</sequence>
<keyword evidence="2 4" id="KW-0378">Hydrolase</keyword>
<evidence type="ECO:0000256" key="1">
    <source>
        <dbReference type="ARBA" id="ARBA00007754"/>
    </source>
</evidence>
<dbReference type="Gene3D" id="3.20.20.80">
    <property type="entry name" value="Glycosidases"/>
    <property type="match status" value="1"/>
</dbReference>
<feature type="chain" id="PRO_5016638345" evidence="5">
    <location>
        <begin position="27"/>
        <end position="323"/>
    </location>
</feature>
<dbReference type="RefSeq" id="WP_170151635.1">
    <property type="nucleotide sequence ID" value="NZ_QQBB01000026.1"/>
</dbReference>
<comment type="similarity">
    <text evidence="1 4">Belongs to the glycosyl hydrolase 26 family.</text>
</comment>
<keyword evidence="3 4" id="KW-0326">Glycosidase</keyword>
<keyword evidence="8" id="KW-1185">Reference proteome</keyword>
<evidence type="ECO:0000313" key="8">
    <source>
        <dbReference type="Proteomes" id="UP000254925"/>
    </source>
</evidence>
<dbReference type="GO" id="GO:0016985">
    <property type="term" value="F:mannan endo-1,4-beta-mannosidase activity"/>
    <property type="evidence" value="ECO:0007669"/>
    <property type="project" value="InterPro"/>
</dbReference>
<evidence type="ECO:0000256" key="2">
    <source>
        <dbReference type="ARBA" id="ARBA00022801"/>
    </source>
</evidence>
<name>A0A370H3G5_9HYPH</name>
<dbReference type="Pfam" id="PF02156">
    <property type="entry name" value="Glyco_hydro_26"/>
    <property type="match status" value="1"/>
</dbReference>
<reference evidence="7 8" key="1">
    <citation type="submission" date="2018-07" db="EMBL/GenBank/DDBJ databases">
        <title>Genomic Encyclopedia of Type Strains, Phase IV (KMG-IV): sequencing the most valuable type-strain genomes for metagenomic binning, comparative biology and taxonomic classification.</title>
        <authorList>
            <person name="Goeker M."/>
        </authorList>
    </citation>
    <scope>NUCLEOTIDE SEQUENCE [LARGE SCALE GENOMIC DNA]</scope>
    <source>
        <strain evidence="7 8">DSM 14364</strain>
    </source>
</reference>
<dbReference type="InterPro" id="IPR000805">
    <property type="entry name" value="Glyco_hydro_26"/>
</dbReference>
<feature type="signal peptide" evidence="5">
    <location>
        <begin position="1"/>
        <end position="26"/>
    </location>
</feature>
<comment type="caution">
    <text evidence="7">The sequence shown here is derived from an EMBL/GenBank/DDBJ whole genome shotgun (WGS) entry which is preliminary data.</text>
</comment>
<accession>A0A370H3G5</accession>
<dbReference type="PANTHER" id="PTHR40079">
    <property type="entry name" value="MANNAN ENDO-1,4-BETA-MANNOSIDASE E-RELATED"/>
    <property type="match status" value="1"/>
</dbReference>
<dbReference type="PROSITE" id="PS51764">
    <property type="entry name" value="GH26"/>
    <property type="match status" value="1"/>
</dbReference>
<evidence type="ECO:0000313" key="7">
    <source>
        <dbReference type="EMBL" id="RDI50227.1"/>
    </source>
</evidence>
<feature type="active site" description="Nucleophile" evidence="4">
    <location>
        <position position="238"/>
    </location>
</feature>
<dbReference type="Proteomes" id="UP000254925">
    <property type="component" value="Unassembled WGS sequence"/>
</dbReference>
<dbReference type="InterPro" id="IPR022790">
    <property type="entry name" value="GH26_dom"/>
</dbReference>
<dbReference type="InterPro" id="IPR017853">
    <property type="entry name" value="GH"/>
</dbReference>
<evidence type="ECO:0000259" key="6">
    <source>
        <dbReference type="PROSITE" id="PS51764"/>
    </source>
</evidence>
<gene>
    <name evidence="7" type="ORF">DES45_1267</name>
</gene>
<dbReference type="SUPFAM" id="SSF51445">
    <property type="entry name" value="(Trans)glycosidases"/>
    <property type="match status" value="1"/>
</dbReference>